<comment type="cofactor">
    <cofactor evidence="1">
        <name>Mg(2+)</name>
        <dbReference type="ChEBI" id="CHEBI:18420"/>
    </cofactor>
</comment>
<dbReference type="InterPro" id="IPR052038">
    <property type="entry name" value="Type-VII_TA_antitoxin"/>
</dbReference>
<dbReference type="PANTHER" id="PTHR33571:SF12">
    <property type="entry name" value="BSL3053 PROTEIN"/>
    <property type="match status" value="1"/>
</dbReference>
<evidence type="ECO:0000259" key="8">
    <source>
        <dbReference type="Pfam" id="PF18765"/>
    </source>
</evidence>
<keyword evidence="10" id="KW-1185">Reference proteome</keyword>
<evidence type="ECO:0000256" key="1">
    <source>
        <dbReference type="ARBA" id="ARBA00001946"/>
    </source>
</evidence>
<name>A0AAW6U0L1_9BACT</name>
<dbReference type="AlphaFoldDB" id="A0AAW6U0L1"/>
<organism evidence="9 10">
    <name type="scientific">Anaerobaca lacustris</name>
    <dbReference type="NCBI Taxonomy" id="3044600"/>
    <lineage>
        <taxon>Bacteria</taxon>
        <taxon>Pseudomonadati</taxon>
        <taxon>Planctomycetota</taxon>
        <taxon>Phycisphaerae</taxon>
        <taxon>Sedimentisphaerales</taxon>
        <taxon>Anaerobacaceae</taxon>
        <taxon>Anaerobaca</taxon>
    </lineage>
</organism>
<dbReference type="GO" id="GO:0046872">
    <property type="term" value="F:metal ion binding"/>
    <property type="evidence" value="ECO:0007669"/>
    <property type="project" value="UniProtKB-KW"/>
</dbReference>
<keyword evidence="2" id="KW-0808">Transferase</keyword>
<evidence type="ECO:0000256" key="2">
    <source>
        <dbReference type="ARBA" id="ARBA00022679"/>
    </source>
</evidence>
<gene>
    <name evidence="9" type="ORF">QJ522_15395</name>
</gene>
<keyword evidence="3" id="KW-0548">Nucleotidyltransferase</keyword>
<protein>
    <submittedName>
        <fullName evidence="9">Nucleotidyltransferase family protein</fullName>
    </submittedName>
</protein>
<dbReference type="GO" id="GO:0005524">
    <property type="term" value="F:ATP binding"/>
    <property type="evidence" value="ECO:0007669"/>
    <property type="project" value="UniProtKB-KW"/>
</dbReference>
<dbReference type="Gene3D" id="3.30.460.10">
    <property type="entry name" value="Beta Polymerase, domain 2"/>
    <property type="match status" value="1"/>
</dbReference>
<dbReference type="EMBL" id="JASCXX010000020">
    <property type="protein sequence ID" value="MDI6450445.1"/>
    <property type="molecule type" value="Genomic_DNA"/>
</dbReference>
<keyword evidence="6" id="KW-0067">ATP-binding</keyword>
<evidence type="ECO:0000256" key="4">
    <source>
        <dbReference type="ARBA" id="ARBA00022723"/>
    </source>
</evidence>
<dbReference type="CDD" id="cd05403">
    <property type="entry name" value="NT_KNTase_like"/>
    <property type="match status" value="1"/>
</dbReference>
<evidence type="ECO:0000313" key="10">
    <source>
        <dbReference type="Proteomes" id="UP001431776"/>
    </source>
</evidence>
<comment type="caution">
    <text evidence="9">The sequence shown here is derived from an EMBL/GenBank/DDBJ whole genome shotgun (WGS) entry which is preliminary data.</text>
</comment>
<sequence>MSAVTEQIRQATLAILQRYGVARAALFGSATGNRLRPDSDVDILVQIDRDIGLLDFVALKMELQDALGRKVDLVEYDAIKPRLRDSILSNQEPIL</sequence>
<evidence type="ECO:0000256" key="5">
    <source>
        <dbReference type="ARBA" id="ARBA00022741"/>
    </source>
</evidence>
<accession>A0AAW6U0L1</accession>
<evidence type="ECO:0000313" key="9">
    <source>
        <dbReference type="EMBL" id="MDI6450445.1"/>
    </source>
</evidence>
<proteinExistence type="predicted"/>
<keyword evidence="5" id="KW-0547">Nucleotide-binding</keyword>
<dbReference type="InterPro" id="IPR043519">
    <property type="entry name" value="NT_sf"/>
</dbReference>
<dbReference type="GO" id="GO:0016779">
    <property type="term" value="F:nucleotidyltransferase activity"/>
    <property type="evidence" value="ECO:0007669"/>
    <property type="project" value="UniProtKB-KW"/>
</dbReference>
<feature type="domain" description="Polymerase beta nucleotidyltransferase" evidence="8">
    <location>
        <begin position="14"/>
        <end position="94"/>
    </location>
</feature>
<dbReference type="RefSeq" id="WP_349245856.1">
    <property type="nucleotide sequence ID" value="NZ_JASCXX010000020.1"/>
</dbReference>
<evidence type="ECO:0000256" key="3">
    <source>
        <dbReference type="ARBA" id="ARBA00022695"/>
    </source>
</evidence>
<keyword evidence="7" id="KW-0460">Magnesium</keyword>
<keyword evidence="4" id="KW-0479">Metal-binding</keyword>
<dbReference type="SUPFAM" id="SSF81301">
    <property type="entry name" value="Nucleotidyltransferase"/>
    <property type="match status" value="1"/>
</dbReference>
<dbReference type="InterPro" id="IPR041633">
    <property type="entry name" value="Polbeta"/>
</dbReference>
<evidence type="ECO:0000256" key="7">
    <source>
        <dbReference type="ARBA" id="ARBA00022842"/>
    </source>
</evidence>
<reference evidence="9" key="1">
    <citation type="submission" date="2023-05" db="EMBL/GenBank/DDBJ databases">
        <title>Anaerotaeda fermentans gen. nov., sp. nov., a novel anaerobic planctomycete of the new family within the order Sedimentisphaerales isolated from Taman Peninsula, Russia.</title>
        <authorList>
            <person name="Khomyakova M.A."/>
            <person name="Merkel A.Y."/>
            <person name="Slobodkin A.I."/>
        </authorList>
    </citation>
    <scope>NUCLEOTIDE SEQUENCE</scope>
    <source>
        <strain evidence="9">M17dextr</strain>
    </source>
</reference>
<evidence type="ECO:0000256" key="6">
    <source>
        <dbReference type="ARBA" id="ARBA00022840"/>
    </source>
</evidence>
<dbReference type="Pfam" id="PF18765">
    <property type="entry name" value="Polbeta"/>
    <property type="match status" value="1"/>
</dbReference>
<dbReference type="PANTHER" id="PTHR33571">
    <property type="entry name" value="SSL8005 PROTEIN"/>
    <property type="match status" value="1"/>
</dbReference>
<dbReference type="Proteomes" id="UP001431776">
    <property type="component" value="Unassembled WGS sequence"/>
</dbReference>